<dbReference type="Pfam" id="PF04228">
    <property type="entry name" value="Zn_peptidase"/>
    <property type="match status" value="1"/>
</dbReference>
<dbReference type="SUPFAM" id="SSF55486">
    <property type="entry name" value="Metalloproteases ('zincins'), catalytic domain"/>
    <property type="match status" value="1"/>
</dbReference>
<organism evidence="3 4">
    <name type="scientific">Nakamurella endophytica</name>
    <dbReference type="NCBI Taxonomy" id="1748367"/>
    <lineage>
        <taxon>Bacteria</taxon>
        <taxon>Bacillati</taxon>
        <taxon>Actinomycetota</taxon>
        <taxon>Actinomycetes</taxon>
        <taxon>Nakamurellales</taxon>
        <taxon>Nakamurellaceae</taxon>
        <taxon>Nakamurella</taxon>
    </lineage>
</organism>
<protein>
    <recommendedName>
        <fullName evidence="5">Metalloprotease</fullName>
    </recommendedName>
</protein>
<reference evidence="3" key="2">
    <citation type="submission" date="2020-09" db="EMBL/GenBank/DDBJ databases">
        <authorList>
            <person name="Sun Q."/>
            <person name="Zhou Y."/>
        </authorList>
    </citation>
    <scope>NUCLEOTIDE SEQUENCE</scope>
    <source>
        <strain evidence="3">CGMCC 4.7308</strain>
    </source>
</reference>
<feature type="compositionally biased region" description="Low complexity" evidence="1">
    <location>
        <begin position="123"/>
        <end position="153"/>
    </location>
</feature>
<reference evidence="3" key="1">
    <citation type="journal article" date="2014" name="Int. J. Syst. Evol. Microbiol.">
        <title>Complete genome sequence of Corynebacterium casei LMG S-19264T (=DSM 44701T), isolated from a smear-ripened cheese.</title>
        <authorList>
            <consortium name="US DOE Joint Genome Institute (JGI-PGF)"/>
            <person name="Walter F."/>
            <person name="Albersmeier A."/>
            <person name="Kalinowski J."/>
            <person name="Ruckert C."/>
        </authorList>
    </citation>
    <scope>NUCLEOTIDE SEQUENCE</scope>
    <source>
        <strain evidence="3">CGMCC 4.7308</strain>
    </source>
</reference>
<dbReference type="RefSeq" id="WP_188940579.1">
    <property type="nucleotide sequence ID" value="NZ_BMNA01000002.1"/>
</dbReference>
<evidence type="ECO:0000313" key="3">
    <source>
        <dbReference type="EMBL" id="GGL93867.1"/>
    </source>
</evidence>
<proteinExistence type="predicted"/>
<dbReference type="InterPro" id="IPR007343">
    <property type="entry name" value="Uncharacterised_pept_Zn_put"/>
</dbReference>
<dbReference type="EMBL" id="BMNA01000002">
    <property type="protein sequence ID" value="GGL93867.1"/>
    <property type="molecule type" value="Genomic_DNA"/>
</dbReference>
<evidence type="ECO:0000256" key="1">
    <source>
        <dbReference type="SAM" id="MobiDB-lite"/>
    </source>
</evidence>
<keyword evidence="2" id="KW-0812">Transmembrane</keyword>
<evidence type="ECO:0008006" key="5">
    <source>
        <dbReference type="Google" id="ProtNLM"/>
    </source>
</evidence>
<keyword evidence="2" id="KW-0472">Membrane</keyword>
<dbReference type="AlphaFoldDB" id="A0A917SQL3"/>
<feature type="transmembrane region" description="Helical" evidence="2">
    <location>
        <begin position="21"/>
        <end position="41"/>
    </location>
</feature>
<evidence type="ECO:0000256" key="2">
    <source>
        <dbReference type="SAM" id="Phobius"/>
    </source>
</evidence>
<feature type="compositionally biased region" description="Low complexity" evidence="1">
    <location>
        <begin position="81"/>
        <end position="114"/>
    </location>
</feature>
<sequence>MPHRASVAAGPGSGRRASWPVAAVAAVAVAVAAITATVAVVHPASQVGGTPVVLAGPPVVPASGPPATDSLGPTAAPPGPSTSTAVPVTAGTAATRPAAATPPARTSTRTVTVTERPGASAGPTGAPSTRRPSTRPAAPPSTTAPQSTAPGTTRTRSTLGLSGDAAVYRDADTAVTAVEAYWDDVFTGWDVTWIGPTVWQGDGFYDSASAVPGPSCHGRPAPEMNASFCGDGVPGDGVVSWDLQLLRAGHRAFGDPFVYLVVAHEWGHAAQERFVADGEAPAVLAQQELQADCLAGATLARAADDGRLTLRAGDTERLLGSLNAMGDSHSGAGTGDHGSSAQREAWFGKGFDGDIESCLGHR</sequence>
<dbReference type="Proteomes" id="UP000655208">
    <property type="component" value="Unassembled WGS sequence"/>
</dbReference>
<name>A0A917SQL3_9ACTN</name>
<accession>A0A917SQL3</accession>
<gene>
    <name evidence="3" type="ORF">GCM10011594_12130</name>
</gene>
<evidence type="ECO:0000313" key="4">
    <source>
        <dbReference type="Proteomes" id="UP000655208"/>
    </source>
</evidence>
<keyword evidence="4" id="KW-1185">Reference proteome</keyword>
<feature type="region of interest" description="Disordered" evidence="1">
    <location>
        <begin position="64"/>
        <end position="158"/>
    </location>
</feature>
<keyword evidence="2" id="KW-1133">Transmembrane helix</keyword>
<comment type="caution">
    <text evidence="3">The sequence shown here is derived from an EMBL/GenBank/DDBJ whole genome shotgun (WGS) entry which is preliminary data.</text>
</comment>
<feature type="region of interest" description="Disordered" evidence="1">
    <location>
        <begin position="321"/>
        <end position="340"/>
    </location>
</feature>